<feature type="chain" id="PRO_5004135321" description="Lipoprotein" evidence="1">
    <location>
        <begin position="18"/>
        <end position="136"/>
    </location>
</feature>
<dbReference type="AlphaFoldDB" id="N8WD49"/>
<dbReference type="RefSeq" id="WP_004771213.1">
    <property type="nucleotide sequence ID" value="NZ_KB849357.1"/>
</dbReference>
<dbReference type="PROSITE" id="PS51257">
    <property type="entry name" value="PROKAR_LIPOPROTEIN"/>
    <property type="match status" value="1"/>
</dbReference>
<feature type="signal peptide" evidence="1">
    <location>
        <begin position="1"/>
        <end position="17"/>
    </location>
</feature>
<organism evidence="2 3">
    <name type="scientific">Acinetobacter vivianii</name>
    <dbReference type="NCBI Taxonomy" id="1776742"/>
    <lineage>
        <taxon>Bacteria</taxon>
        <taxon>Pseudomonadati</taxon>
        <taxon>Pseudomonadota</taxon>
        <taxon>Gammaproteobacteria</taxon>
        <taxon>Moraxellales</taxon>
        <taxon>Moraxellaceae</taxon>
        <taxon>Acinetobacter</taxon>
    </lineage>
</organism>
<accession>N8WD49</accession>
<dbReference type="Proteomes" id="UP000013049">
    <property type="component" value="Unassembled WGS sequence"/>
</dbReference>
<proteinExistence type="predicted"/>
<name>N8WD49_9GAMM</name>
<dbReference type="EMBL" id="APPC01000016">
    <property type="protein sequence ID" value="ENU92889.1"/>
    <property type="molecule type" value="Genomic_DNA"/>
</dbReference>
<reference evidence="2 3" key="1">
    <citation type="submission" date="2013-02" db="EMBL/GenBank/DDBJ databases">
        <title>The Genome Sequence of Acinetobacter sp. NIPH 758.</title>
        <authorList>
            <consortium name="The Broad Institute Genome Sequencing Platform"/>
            <consortium name="The Broad Institute Genome Sequencing Center for Infectious Disease"/>
            <person name="Cerqueira G."/>
            <person name="Feldgarden M."/>
            <person name="Courvalin P."/>
            <person name="Perichon B."/>
            <person name="Grillot-Courvalin C."/>
            <person name="Clermont D."/>
            <person name="Rocha E."/>
            <person name="Yoon E.-J."/>
            <person name="Nemec A."/>
            <person name="Walker B."/>
            <person name="Young S.K."/>
            <person name="Zeng Q."/>
            <person name="Gargeya S."/>
            <person name="Fitzgerald M."/>
            <person name="Haas B."/>
            <person name="Abouelleil A."/>
            <person name="Alvarado L."/>
            <person name="Arachchi H.M."/>
            <person name="Berlin A.M."/>
            <person name="Chapman S.B."/>
            <person name="Dewar J."/>
            <person name="Goldberg J."/>
            <person name="Griggs A."/>
            <person name="Gujja S."/>
            <person name="Hansen M."/>
            <person name="Howarth C."/>
            <person name="Imamovic A."/>
            <person name="Larimer J."/>
            <person name="McCowan C."/>
            <person name="Murphy C."/>
            <person name="Neiman D."/>
            <person name="Pearson M."/>
            <person name="Priest M."/>
            <person name="Roberts A."/>
            <person name="Saif S."/>
            <person name="Shea T."/>
            <person name="Sisk P."/>
            <person name="Sykes S."/>
            <person name="Wortman J."/>
            <person name="Nusbaum C."/>
            <person name="Birren B."/>
        </authorList>
    </citation>
    <scope>NUCLEOTIDE SEQUENCE [LARGE SCALE GENOMIC DNA]</scope>
    <source>
        <strain evidence="2 3">NIPH 758</strain>
    </source>
</reference>
<protein>
    <recommendedName>
        <fullName evidence="4">Lipoprotein</fullName>
    </recommendedName>
</protein>
<keyword evidence="1" id="KW-0732">Signal</keyword>
<sequence>MSYLKFFIFSIVFLLSACTRQTVYLVPSAEGYLYNAITKEPLRNLEGYASYTSGNDTYNFVKTNNVGKFKTKPIIYTYRISKPDYRNWNQSLIIFIDFPNYEPVIFQIDEFVQDQNAINPNKETTVNIGKVYLNPK</sequence>
<comment type="caution">
    <text evidence="2">The sequence shown here is derived from an EMBL/GenBank/DDBJ whole genome shotgun (WGS) entry which is preliminary data.</text>
</comment>
<dbReference type="HOGENOM" id="CLU_151103_0_0_6"/>
<evidence type="ECO:0000256" key="1">
    <source>
        <dbReference type="SAM" id="SignalP"/>
    </source>
</evidence>
<evidence type="ECO:0000313" key="3">
    <source>
        <dbReference type="Proteomes" id="UP000013049"/>
    </source>
</evidence>
<dbReference type="eggNOG" id="ENOG5031RG3">
    <property type="taxonomic scope" value="Bacteria"/>
</dbReference>
<gene>
    <name evidence="2" type="ORF">F971_01876</name>
</gene>
<evidence type="ECO:0008006" key="4">
    <source>
        <dbReference type="Google" id="ProtNLM"/>
    </source>
</evidence>
<evidence type="ECO:0000313" key="2">
    <source>
        <dbReference type="EMBL" id="ENU92889.1"/>
    </source>
</evidence>